<dbReference type="GO" id="GO:0008171">
    <property type="term" value="F:O-methyltransferase activity"/>
    <property type="evidence" value="ECO:0007669"/>
    <property type="project" value="InterPro"/>
</dbReference>
<dbReference type="InterPro" id="IPR036390">
    <property type="entry name" value="WH_DNA-bd_sf"/>
</dbReference>
<keyword evidence="2" id="KW-0808">Transferase</keyword>
<evidence type="ECO:0000313" key="6">
    <source>
        <dbReference type="Proteomes" id="UP001055172"/>
    </source>
</evidence>
<dbReference type="AlphaFoldDB" id="A0AA37H084"/>
<feature type="domain" description="O-methyltransferase C-terminal" evidence="4">
    <location>
        <begin position="230"/>
        <end position="325"/>
    </location>
</feature>
<keyword evidence="6" id="KW-1185">Reference proteome</keyword>
<dbReference type="PANTHER" id="PTHR43712:SF16">
    <property type="entry name" value="O-METHYLTRANSFERASE ELCB"/>
    <property type="match status" value="1"/>
</dbReference>
<evidence type="ECO:0000256" key="2">
    <source>
        <dbReference type="ARBA" id="ARBA00022679"/>
    </source>
</evidence>
<comment type="caution">
    <text evidence="5">The sequence shown here is derived from an EMBL/GenBank/DDBJ whole genome shotgun (WGS) entry which is preliminary data.</text>
</comment>
<organism evidence="5 6">
    <name type="scientific">Colletotrichum liriopes</name>
    <dbReference type="NCBI Taxonomy" id="708192"/>
    <lineage>
        <taxon>Eukaryota</taxon>
        <taxon>Fungi</taxon>
        <taxon>Dikarya</taxon>
        <taxon>Ascomycota</taxon>
        <taxon>Pezizomycotina</taxon>
        <taxon>Sordariomycetes</taxon>
        <taxon>Hypocreomycetidae</taxon>
        <taxon>Glomerellales</taxon>
        <taxon>Glomerellaceae</taxon>
        <taxon>Colletotrichum</taxon>
        <taxon>Colletotrichum spaethianum species complex</taxon>
    </lineage>
</organism>
<dbReference type="EMBL" id="BPPX01000046">
    <property type="protein sequence ID" value="GJC89910.1"/>
    <property type="molecule type" value="Genomic_DNA"/>
</dbReference>
<reference evidence="5 6" key="1">
    <citation type="submission" date="2021-07" db="EMBL/GenBank/DDBJ databases">
        <title>Genome data of Colletotrichum spaethianum.</title>
        <authorList>
            <person name="Utami Y.D."/>
            <person name="Hiruma K."/>
        </authorList>
    </citation>
    <scope>NUCLEOTIDE SEQUENCE [LARGE SCALE GENOMIC DNA]</scope>
    <source>
        <strain evidence="5 6">MAFF 242679</strain>
    </source>
</reference>
<dbReference type="InterPro" id="IPR001077">
    <property type="entry name" value="COMT_C"/>
</dbReference>
<dbReference type="InterPro" id="IPR029063">
    <property type="entry name" value="SAM-dependent_MTases_sf"/>
</dbReference>
<dbReference type="Gene3D" id="3.40.50.150">
    <property type="entry name" value="Vaccinia Virus protein VP39"/>
    <property type="match status" value="1"/>
</dbReference>
<keyword evidence="3" id="KW-0949">S-adenosyl-L-methionine</keyword>
<protein>
    <submittedName>
        <fullName evidence="5">Chlorophenol O-methyltransferase</fullName>
    </submittedName>
</protein>
<dbReference type="Proteomes" id="UP001055172">
    <property type="component" value="Unassembled WGS sequence"/>
</dbReference>
<dbReference type="InterPro" id="IPR016461">
    <property type="entry name" value="COMT-like"/>
</dbReference>
<keyword evidence="1" id="KW-0489">Methyltransferase</keyword>
<accession>A0AA37H084</accession>
<evidence type="ECO:0000259" key="4">
    <source>
        <dbReference type="Pfam" id="PF00891"/>
    </source>
</evidence>
<dbReference type="PANTHER" id="PTHR43712">
    <property type="entry name" value="PUTATIVE (AFU_ORTHOLOGUE AFUA_4G14580)-RELATED"/>
    <property type="match status" value="1"/>
</dbReference>
<dbReference type="InterPro" id="IPR036388">
    <property type="entry name" value="WH-like_DNA-bd_sf"/>
</dbReference>
<evidence type="ECO:0000256" key="1">
    <source>
        <dbReference type="ARBA" id="ARBA00022603"/>
    </source>
</evidence>
<evidence type="ECO:0000256" key="3">
    <source>
        <dbReference type="ARBA" id="ARBA00022691"/>
    </source>
</evidence>
<dbReference type="PROSITE" id="PS51683">
    <property type="entry name" value="SAM_OMT_II"/>
    <property type="match status" value="1"/>
</dbReference>
<dbReference type="Gene3D" id="1.10.10.10">
    <property type="entry name" value="Winged helix-like DNA-binding domain superfamily/Winged helix DNA-binding domain"/>
    <property type="match status" value="1"/>
</dbReference>
<proteinExistence type="predicted"/>
<dbReference type="SUPFAM" id="SSF53335">
    <property type="entry name" value="S-adenosyl-L-methionine-dependent methyltransferases"/>
    <property type="match status" value="1"/>
</dbReference>
<dbReference type="Pfam" id="PF00891">
    <property type="entry name" value="Methyltransf_2"/>
    <property type="match status" value="1"/>
</dbReference>
<gene>
    <name evidence="5" type="ORF">ColLi_12748</name>
</gene>
<dbReference type="GO" id="GO:0032259">
    <property type="term" value="P:methylation"/>
    <property type="evidence" value="ECO:0007669"/>
    <property type="project" value="UniProtKB-KW"/>
</dbReference>
<sequence length="326" mass="35351">MASNSRIIDLARSIAEHAAVVDAYLQENGLSERTESSDINSPPWMPIPDTTAEQSRQKTMAACQELRGLVGGPVLPLVVDWTRPVILRLIIQLRLADLVPLQPAPGAAGTPFASVAAATRPQLGESYVRRILRHAATHGIFCEPSQGLVAHTLTSALLVRSPPVKDLVMYGMLDMLPAGMRLGDALQRFPGSLDPKDTGSALANLDRDLAFVDAAAEDGDTVIALSRRKSLWQIHSQEPEVARRFHAAMTHEFTDEDALLSEFFGETRIEGQTIVDVGGGRGAMSVEAAGKAPTARFVVQDSEENCEKGQESLPPELRERVRFMAQ</sequence>
<name>A0AA37H084_9PEZI</name>
<dbReference type="SUPFAM" id="SSF46785">
    <property type="entry name" value="Winged helix' DNA-binding domain"/>
    <property type="match status" value="1"/>
</dbReference>
<evidence type="ECO:0000313" key="5">
    <source>
        <dbReference type="EMBL" id="GJC89910.1"/>
    </source>
</evidence>